<dbReference type="GO" id="GO:0008237">
    <property type="term" value="F:metallopeptidase activity"/>
    <property type="evidence" value="ECO:0007669"/>
    <property type="project" value="UniProtKB-KW"/>
</dbReference>
<dbReference type="SUPFAM" id="SSF63411">
    <property type="entry name" value="LuxS/MPP-like metallohydrolase"/>
    <property type="match status" value="1"/>
</dbReference>
<dbReference type="InterPro" id="IPR007863">
    <property type="entry name" value="Peptidase_M16_C"/>
</dbReference>
<protein>
    <submittedName>
        <fullName evidence="8">Insulinase, putative</fullName>
    </submittedName>
</protein>
<dbReference type="GeneID" id="6997123"/>
<evidence type="ECO:0000256" key="4">
    <source>
        <dbReference type="ARBA" id="ARBA00022833"/>
    </source>
</evidence>
<dbReference type="PANTHER" id="PTHR43690">
    <property type="entry name" value="NARDILYSIN"/>
    <property type="match status" value="1"/>
</dbReference>
<evidence type="ECO:0000256" key="5">
    <source>
        <dbReference type="ARBA" id="ARBA00023049"/>
    </source>
</evidence>
<dbReference type="GO" id="GO:0006508">
    <property type="term" value="P:proteolysis"/>
    <property type="evidence" value="ECO:0007669"/>
    <property type="project" value="UniProtKB-KW"/>
</dbReference>
<dbReference type="InterPro" id="IPR050626">
    <property type="entry name" value="Peptidase_M16"/>
</dbReference>
<evidence type="ECO:0000259" key="6">
    <source>
        <dbReference type="Pfam" id="PF00675"/>
    </source>
</evidence>
<keyword evidence="2" id="KW-0645">Protease</keyword>
<sequence length="668" mass="79136">MTGPYIFEFENILRKLSRDPLVHRPDITFGKLENGLDYCILDHKSILNSLFCSLVVHVGSIHEEDNEKGLANFVQKCMLSELMQKTKNTQYCKDLKMNASTDFHYTVFNNTIEYKKDCKNHKKEAKELLEILECFYETLELFYNENFSKKNQNNIFEIKLDIKDSIYKSENYLPYLIEKQLFKQLHFNTLLNDHWPIGTNECVEKFEFQDIYQFFKKWYKPSNICIFIIGDIYTDKQNIVANLSKIMKNFSYEDTFDQNGIQEFYDIFSVKNRIGYEYIASKIGTPSNYYYAGSPRELLYSNSLINLVSITICTKLELFPLLDEGEIFCNAIDSIISYLLELNFRKFELSNNSDYPIAIASWDLYNSSREHCCWNSLTITSDLSNWQDILASCIVKIKYLYTQLLSKDEYDFVLLRLKEDYKIAIIEESNEDTKILLDSIIDHWLCGSIPLNKTQEYQLFCKVVEYISPEIIMYRCKQLFYYIINYFHEDTSSIEKNCIGSIFICAPKMNNLKLGDENYTLQGNHKKSVFNYNLNAKHINQPSTNKVQSDMKIEYVIDIIRHAIESKDLIPILHISKHDKTESTQNKRLNINNCYEAKKRISFRYYLPQTLLRIHDFFWYKIRAIFYSRVNENPYICNGNYSIEQLDNIANQMNFEFEFENKDINEKI</sequence>
<evidence type="ECO:0000313" key="8">
    <source>
        <dbReference type="EMBL" id="EEA07595.1"/>
    </source>
</evidence>
<dbReference type="EMBL" id="DS989734">
    <property type="protein sequence ID" value="EEA07595.1"/>
    <property type="molecule type" value="Genomic_DNA"/>
</dbReference>
<feature type="domain" description="Peptidase M16 C-terminal" evidence="7">
    <location>
        <begin position="206"/>
        <end position="235"/>
    </location>
</feature>
<keyword evidence="3" id="KW-0378">Hydrolase</keyword>
<evidence type="ECO:0000313" key="9">
    <source>
        <dbReference type="Proteomes" id="UP000001460"/>
    </source>
</evidence>
<dbReference type="RefSeq" id="XP_002141944.1">
    <property type="nucleotide sequence ID" value="XM_002141908.1"/>
</dbReference>
<keyword evidence="5" id="KW-0482">Metalloprotease</keyword>
<dbReference type="eggNOG" id="KOG0959">
    <property type="taxonomic scope" value="Eukaryota"/>
</dbReference>
<dbReference type="OrthoDB" id="952271at2759"/>
<feature type="domain" description="Peptidase M16 N-terminal" evidence="6">
    <location>
        <begin position="52"/>
        <end position="150"/>
    </location>
</feature>
<dbReference type="PANTHER" id="PTHR43690:SF17">
    <property type="entry name" value="PROTEIN YHJJ"/>
    <property type="match status" value="1"/>
</dbReference>
<dbReference type="Pfam" id="PF00675">
    <property type="entry name" value="Peptidase_M16"/>
    <property type="match status" value="1"/>
</dbReference>
<dbReference type="Pfam" id="PF05193">
    <property type="entry name" value="Peptidase_M16_C"/>
    <property type="match status" value="1"/>
</dbReference>
<evidence type="ECO:0000256" key="1">
    <source>
        <dbReference type="ARBA" id="ARBA00007261"/>
    </source>
</evidence>
<dbReference type="InterPro" id="IPR011249">
    <property type="entry name" value="Metalloenz_LuxS/M16"/>
</dbReference>
<accession>B6AHA0</accession>
<evidence type="ECO:0000259" key="7">
    <source>
        <dbReference type="Pfam" id="PF05193"/>
    </source>
</evidence>
<dbReference type="STRING" id="441375.B6AHA0"/>
<keyword evidence="4" id="KW-0862">Zinc</keyword>
<organism evidence="8 9">
    <name type="scientific">Cryptosporidium muris (strain RN66)</name>
    <dbReference type="NCBI Taxonomy" id="441375"/>
    <lineage>
        <taxon>Eukaryota</taxon>
        <taxon>Sar</taxon>
        <taxon>Alveolata</taxon>
        <taxon>Apicomplexa</taxon>
        <taxon>Conoidasida</taxon>
        <taxon>Coccidia</taxon>
        <taxon>Eucoccidiorida</taxon>
        <taxon>Eimeriorina</taxon>
        <taxon>Cryptosporidiidae</taxon>
        <taxon>Cryptosporidium</taxon>
    </lineage>
</organism>
<comment type="similarity">
    <text evidence="1">Belongs to the peptidase M16 family.</text>
</comment>
<dbReference type="GO" id="GO:0046872">
    <property type="term" value="F:metal ion binding"/>
    <property type="evidence" value="ECO:0007669"/>
    <property type="project" value="InterPro"/>
</dbReference>
<evidence type="ECO:0000256" key="2">
    <source>
        <dbReference type="ARBA" id="ARBA00022670"/>
    </source>
</evidence>
<reference evidence="8" key="1">
    <citation type="submission" date="2008-06" db="EMBL/GenBank/DDBJ databases">
        <authorList>
            <person name="Lorenzi H."/>
            <person name="Inman J."/>
            <person name="Miller J."/>
            <person name="Schobel S."/>
            <person name="Amedeo P."/>
            <person name="Caler E.V."/>
            <person name="da Silva J."/>
        </authorList>
    </citation>
    <scope>NUCLEOTIDE SEQUENCE [LARGE SCALE GENOMIC DNA]</scope>
    <source>
        <strain evidence="8">RN66</strain>
    </source>
</reference>
<dbReference type="OMA" id="TTSHICG"/>
<gene>
    <name evidence="8" type="ORF">CMU_005180</name>
</gene>
<name>B6AHA0_CRYMR</name>
<dbReference type="Proteomes" id="UP000001460">
    <property type="component" value="Unassembled WGS sequence"/>
</dbReference>
<dbReference type="AlphaFoldDB" id="B6AHA0"/>
<dbReference type="Gene3D" id="3.30.830.10">
    <property type="entry name" value="Metalloenzyme, LuxS/M16 peptidase-like"/>
    <property type="match status" value="1"/>
</dbReference>
<evidence type="ECO:0000256" key="3">
    <source>
        <dbReference type="ARBA" id="ARBA00022801"/>
    </source>
</evidence>
<keyword evidence="9" id="KW-1185">Reference proteome</keyword>
<dbReference type="InterPro" id="IPR011765">
    <property type="entry name" value="Pept_M16_N"/>
</dbReference>
<proteinExistence type="inferred from homology"/>
<dbReference type="VEuPathDB" id="CryptoDB:CMU_005180"/>